<organism evidence="4 5">
    <name type="scientific">Paraburkholderia fynbosensis</name>
    <dbReference type="NCBI Taxonomy" id="1200993"/>
    <lineage>
        <taxon>Bacteria</taxon>
        <taxon>Pseudomonadati</taxon>
        <taxon>Pseudomonadota</taxon>
        <taxon>Betaproteobacteria</taxon>
        <taxon>Burkholderiales</taxon>
        <taxon>Burkholderiaceae</taxon>
        <taxon>Paraburkholderia</taxon>
    </lineage>
</organism>
<name>A0A6J5GG79_9BURK</name>
<feature type="domain" description="Ketoreductase" evidence="3">
    <location>
        <begin position="12"/>
        <end position="193"/>
    </location>
</feature>
<keyword evidence="5" id="KW-1185">Reference proteome</keyword>
<dbReference type="PRINTS" id="PR00081">
    <property type="entry name" value="GDHRDH"/>
</dbReference>
<evidence type="ECO:0000313" key="5">
    <source>
        <dbReference type="Proteomes" id="UP000494252"/>
    </source>
</evidence>
<dbReference type="FunFam" id="3.40.50.720:FF:000084">
    <property type="entry name" value="Short-chain dehydrogenase reductase"/>
    <property type="match status" value="1"/>
</dbReference>
<dbReference type="InterPro" id="IPR057326">
    <property type="entry name" value="KR_dom"/>
</dbReference>
<accession>A0A6J5GG79</accession>
<dbReference type="InterPro" id="IPR002347">
    <property type="entry name" value="SDR_fam"/>
</dbReference>
<dbReference type="Proteomes" id="UP000494252">
    <property type="component" value="Unassembled WGS sequence"/>
</dbReference>
<evidence type="ECO:0000313" key="4">
    <source>
        <dbReference type="EMBL" id="CAB3800234.1"/>
    </source>
</evidence>
<proteinExistence type="inferred from homology"/>
<sequence>MHNDAHAALNGRRVLVTGGARGLGAAFVRALVQAGAQVVFGDVLRDEGAALAESLRGRGHAATYLPLDLANPVSIEQFAQEGAAQLGGIDALINNAAITNSGGKFADELSVQTWDAVMNVNVRGTWLMSIAALPYLRDSRRGSIVNIASDTAMWGAPKLLAYVASKGAVISMTRSLAREFGAHQVIVNAIAPGLTEVEATAYVPAERHEYYLQGRALTRAQVPDDVTGPVLFLLSDAARFVTGQLLPVNGGFVMN</sequence>
<gene>
    <name evidence="4" type="primary">fabG_12</name>
    <name evidence="4" type="ORF">LMG27177_04763</name>
</gene>
<dbReference type="Pfam" id="PF13561">
    <property type="entry name" value="adh_short_C2"/>
    <property type="match status" value="1"/>
</dbReference>
<dbReference type="EC" id="1.1.1.100" evidence="4"/>
<dbReference type="SMART" id="SM00822">
    <property type="entry name" value="PKS_KR"/>
    <property type="match status" value="1"/>
</dbReference>
<dbReference type="CDD" id="cd05233">
    <property type="entry name" value="SDR_c"/>
    <property type="match status" value="1"/>
</dbReference>
<reference evidence="4 5" key="1">
    <citation type="submission" date="2020-04" db="EMBL/GenBank/DDBJ databases">
        <authorList>
            <person name="De Canck E."/>
        </authorList>
    </citation>
    <scope>NUCLEOTIDE SEQUENCE [LARGE SCALE GENOMIC DNA]</scope>
    <source>
        <strain evidence="4 5">LMG 27177</strain>
    </source>
</reference>
<dbReference type="EMBL" id="CADIKI010000015">
    <property type="protein sequence ID" value="CAB3800234.1"/>
    <property type="molecule type" value="Genomic_DNA"/>
</dbReference>
<dbReference type="PANTHER" id="PTHR43639:SF1">
    <property type="entry name" value="SHORT-CHAIN DEHYDROGENASE_REDUCTASE FAMILY PROTEIN"/>
    <property type="match status" value="1"/>
</dbReference>
<dbReference type="PROSITE" id="PS00061">
    <property type="entry name" value="ADH_SHORT"/>
    <property type="match status" value="1"/>
</dbReference>
<keyword evidence="2 4" id="KW-0560">Oxidoreductase</keyword>
<dbReference type="PANTHER" id="PTHR43639">
    <property type="entry name" value="OXIDOREDUCTASE, SHORT-CHAIN DEHYDROGENASE/REDUCTASE FAMILY (AFU_ORTHOLOGUE AFUA_5G02870)"/>
    <property type="match status" value="1"/>
</dbReference>
<evidence type="ECO:0000256" key="2">
    <source>
        <dbReference type="ARBA" id="ARBA00023002"/>
    </source>
</evidence>
<dbReference type="InterPro" id="IPR020904">
    <property type="entry name" value="Sc_DH/Rdtase_CS"/>
</dbReference>
<dbReference type="GO" id="GO:0004316">
    <property type="term" value="F:3-oxoacyl-[acyl-carrier-protein] reductase (NADPH) activity"/>
    <property type="evidence" value="ECO:0007669"/>
    <property type="project" value="UniProtKB-EC"/>
</dbReference>
<evidence type="ECO:0000259" key="3">
    <source>
        <dbReference type="SMART" id="SM00822"/>
    </source>
</evidence>
<dbReference type="SUPFAM" id="SSF51735">
    <property type="entry name" value="NAD(P)-binding Rossmann-fold domains"/>
    <property type="match status" value="1"/>
</dbReference>
<evidence type="ECO:0000256" key="1">
    <source>
        <dbReference type="ARBA" id="ARBA00006484"/>
    </source>
</evidence>
<comment type="similarity">
    <text evidence="1">Belongs to the short-chain dehydrogenases/reductases (SDR) family.</text>
</comment>
<dbReference type="Gene3D" id="3.40.50.720">
    <property type="entry name" value="NAD(P)-binding Rossmann-like Domain"/>
    <property type="match status" value="1"/>
</dbReference>
<protein>
    <submittedName>
        <fullName evidence="4">3-oxoacyl-[acyl-carrier-protein] reductase FabG</fullName>
        <ecNumber evidence="4">1.1.1.100</ecNumber>
    </submittedName>
</protein>
<dbReference type="PRINTS" id="PR00080">
    <property type="entry name" value="SDRFAMILY"/>
</dbReference>
<dbReference type="RefSeq" id="WP_175163556.1">
    <property type="nucleotide sequence ID" value="NZ_CADIKI010000015.1"/>
</dbReference>
<dbReference type="InterPro" id="IPR036291">
    <property type="entry name" value="NAD(P)-bd_dom_sf"/>
</dbReference>
<dbReference type="AlphaFoldDB" id="A0A6J5GG79"/>